<dbReference type="GO" id="GO:0097546">
    <property type="term" value="C:ciliary base"/>
    <property type="evidence" value="ECO:0007669"/>
    <property type="project" value="TreeGrafter"/>
</dbReference>
<dbReference type="PANTHER" id="PTHR44117">
    <property type="entry name" value="INTRAFLAGELLAR TRANSPORT PROTEIN 88 HOMOLOG"/>
    <property type="match status" value="1"/>
</dbReference>
<dbReference type="OrthoDB" id="2017782at2759"/>
<gene>
    <name evidence="2" type="ORF">EZS28_013149</name>
</gene>
<dbReference type="GO" id="GO:1905515">
    <property type="term" value="P:non-motile cilium assembly"/>
    <property type="evidence" value="ECO:0007669"/>
    <property type="project" value="TreeGrafter"/>
</dbReference>
<keyword evidence="1" id="KW-0802">TPR repeat</keyword>
<dbReference type="PANTHER" id="PTHR44117:SF1">
    <property type="entry name" value="INTRAFLAGELLAR TRANSPORT PROTEIN 88 HOMOLOG"/>
    <property type="match status" value="1"/>
</dbReference>
<protein>
    <submittedName>
        <fullName evidence="2">Uncharacterized protein</fullName>
    </submittedName>
</protein>
<dbReference type="SUPFAM" id="SSF48452">
    <property type="entry name" value="TPR-like"/>
    <property type="match status" value="1"/>
</dbReference>
<proteinExistence type="predicted"/>
<sequence length="92" mass="10686">MYLYVEQIPPQNSVQLGNIRYGQEKYEEALDLYNKALNADTGYTIAEYNAGLTLKHLQKFTEARERFERLNRRHPHDNDVMLQLAESIAAQG</sequence>
<comment type="caution">
    <text evidence="2">The sequence shown here is derived from an EMBL/GenBank/DDBJ whole genome shotgun (WGS) entry which is preliminary data.</text>
</comment>
<dbReference type="GO" id="GO:0005814">
    <property type="term" value="C:centriole"/>
    <property type="evidence" value="ECO:0007669"/>
    <property type="project" value="TreeGrafter"/>
</dbReference>
<name>A0A5J4W9X3_9EUKA</name>
<dbReference type="Pfam" id="PF14559">
    <property type="entry name" value="TPR_19"/>
    <property type="match status" value="1"/>
</dbReference>
<feature type="repeat" description="TPR" evidence="1">
    <location>
        <begin position="10"/>
        <end position="43"/>
    </location>
</feature>
<dbReference type="Gene3D" id="1.25.40.10">
    <property type="entry name" value="Tetratricopeptide repeat domain"/>
    <property type="match status" value="1"/>
</dbReference>
<reference evidence="2 3" key="1">
    <citation type="submission" date="2019-03" db="EMBL/GenBank/DDBJ databases">
        <title>Single cell metagenomics reveals metabolic interactions within the superorganism composed of flagellate Streblomastix strix and complex community of Bacteroidetes bacteria on its surface.</title>
        <authorList>
            <person name="Treitli S.C."/>
            <person name="Kolisko M."/>
            <person name="Husnik F."/>
            <person name="Keeling P."/>
            <person name="Hampl V."/>
        </authorList>
    </citation>
    <scope>NUCLEOTIDE SEQUENCE [LARGE SCALE GENOMIC DNA]</scope>
    <source>
        <strain evidence="2">ST1C</strain>
    </source>
</reference>
<dbReference type="EMBL" id="SNRW01002916">
    <property type="protein sequence ID" value="KAA6391322.1"/>
    <property type="molecule type" value="Genomic_DNA"/>
</dbReference>
<dbReference type="GO" id="GO:0097730">
    <property type="term" value="C:non-motile cilium"/>
    <property type="evidence" value="ECO:0007669"/>
    <property type="project" value="TreeGrafter"/>
</dbReference>
<dbReference type="GO" id="GO:0019894">
    <property type="term" value="F:kinesin binding"/>
    <property type="evidence" value="ECO:0007669"/>
    <property type="project" value="TreeGrafter"/>
</dbReference>
<accession>A0A5J4W9X3</accession>
<evidence type="ECO:0000313" key="2">
    <source>
        <dbReference type="EMBL" id="KAA6391322.1"/>
    </source>
</evidence>
<dbReference type="InterPro" id="IPR019734">
    <property type="entry name" value="TPR_rpt"/>
</dbReference>
<dbReference type="AlphaFoldDB" id="A0A5J4W9X3"/>
<dbReference type="InterPro" id="IPR011990">
    <property type="entry name" value="TPR-like_helical_dom_sf"/>
</dbReference>
<dbReference type="GO" id="GO:0042073">
    <property type="term" value="P:intraciliary transport"/>
    <property type="evidence" value="ECO:0007669"/>
    <property type="project" value="TreeGrafter"/>
</dbReference>
<dbReference type="PROSITE" id="PS50005">
    <property type="entry name" value="TPR"/>
    <property type="match status" value="1"/>
</dbReference>
<dbReference type="Proteomes" id="UP000324800">
    <property type="component" value="Unassembled WGS sequence"/>
</dbReference>
<dbReference type="GO" id="GO:0036064">
    <property type="term" value="C:ciliary basal body"/>
    <property type="evidence" value="ECO:0007669"/>
    <property type="project" value="TreeGrafter"/>
</dbReference>
<organism evidence="2 3">
    <name type="scientific">Streblomastix strix</name>
    <dbReference type="NCBI Taxonomy" id="222440"/>
    <lineage>
        <taxon>Eukaryota</taxon>
        <taxon>Metamonada</taxon>
        <taxon>Preaxostyla</taxon>
        <taxon>Oxymonadida</taxon>
        <taxon>Streblomastigidae</taxon>
        <taxon>Streblomastix</taxon>
    </lineage>
</organism>
<evidence type="ECO:0000313" key="3">
    <source>
        <dbReference type="Proteomes" id="UP000324800"/>
    </source>
</evidence>
<evidence type="ECO:0000256" key="1">
    <source>
        <dbReference type="PROSITE-ProRule" id="PRU00339"/>
    </source>
</evidence>